<sequence length="250" mass="27515">MDYTAVPEEGKTADPPPPLPLLRELIDEIHCLPFDAATSPPQKVPWPMVSIRNHQDDNDVGGSYTPIIFPPINHENLQIHTEKSPISHKIPQITADFRQPSVSDSDSHSDSDSSSSSSEFSPSYSSPSSPSPSPDFSDLVPAPAAVSPGRWIDSLSEMLRAKGNSIVRIIWTNLLGSSLGTLLAFRSAALAAVLFAFLYFRRRRTVKNSLRLVGIIKEKDEKINQLLDQISRMNQILLALHNKVPNGSTR</sequence>
<organism evidence="3 4">
    <name type="scientific">Striga hermonthica</name>
    <name type="common">Purple witchweed</name>
    <name type="synonym">Buchnera hermonthica</name>
    <dbReference type="NCBI Taxonomy" id="68872"/>
    <lineage>
        <taxon>Eukaryota</taxon>
        <taxon>Viridiplantae</taxon>
        <taxon>Streptophyta</taxon>
        <taxon>Embryophyta</taxon>
        <taxon>Tracheophyta</taxon>
        <taxon>Spermatophyta</taxon>
        <taxon>Magnoliopsida</taxon>
        <taxon>eudicotyledons</taxon>
        <taxon>Gunneridae</taxon>
        <taxon>Pentapetalae</taxon>
        <taxon>asterids</taxon>
        <taxon>lamiids</taxon>
        <taxon>Lamiales</taxon>
        <taxon>Orobanchaceae</taxon>
        <taxon>Buchnereae</taxon>
        <taxon>Striga</taxon>
    </lineage>
</organism>
<dbReference type="AlphaFoldDB" id="A0A9N7NAD0"/>
<gene>
    <name evidence="3" type="ORF">SHERM_02051</name>
</gene>
<name>A0A9N7NAD0_STRHE</name>
<reference evidence="3" key="1">
    <citation type="submission" date="2019-12" db="EMBL/GenBank/DDBJ databases">
        <authorList>
            <person name="Scholes J."/>
        </authorList>
    </citation>
    <scope>NUCLEOTIDE SEQUENCE</scope>
</reference>
<keyword evidence="2" id="KW-1133">Transmembrane helix</keyword>
<keyword evidence="4" id="KW-1185">Reference proteome</keyword>
<keyword evidence="2" id="KW-0472">Membrane</keyword>
<evidence type="ECO:0000256" key="1">
    <source>
        <dbReference type="SAM" id="MobiDB-lite"/>
    </source>
</evidence>
<dbReference type="PANTHER" id="PTHR37206">
    <property type="entry name" value="TRANSMEMBRANE PROTEIN"/>
    <property type="match status" value="1"/>
</dbReference>
<dbReference type="Proteomes" id="UP001153555">
    <property type="component" value="Unassembled WGS sequence"/>
</dbReference>
<proteinExistence type="predicted"/>
<dbReference type="PANTHER" id="PTHR37206:SF1">
    <property type="entry name" value="TRANSMEMBRANE PROTEIN"/>
    <property type="match status" value="1"/>
</dbReference>
<feature type="region of interest" description="Disordered" evidence="1">
    <location>
        <begin position="98"/>
        <end position="139"/>
    </location>
</feature>
<protein>
    <submittedName>
        <fullName evidence="3">Uncharacterized protein</fullName>
    </submittedName>
</protein>
<dbReference type="OrthoDB" id="1087988at2759"/>
<accession>A0A9N7NAD0</accession>
<evidence type="ECO:0000313" key="3">
    <source>
        <dbReference type="EMBL" id="CAA0826857.1"/>
    </source>
</evidence>
<evidence type="ECO:0000256" key="2">
    <source>
        <dbReference type="SAM" id="Phobius"/>
    </source>
</evidence>
<keyword evidence="2" id="KW-0812">Transmembrane</keyword>
<feature type="compositionally biased region" description="Low complexity" evidence="1">
    <location>
        <begin position="112"/>
        <end position="138"/>
    </location>
</feature>
<comment type="caution">
    <text evidence="3">The sequence shown here is derived from an EMBL/GenBank/DDBJ whole genome shotgun (WGS) entry which is preliminary data.</text>
</comment>
<dbReference type="EMBL" id="CACSLK010027624">
    <property type="protein sequence ID" value="CAA0826857.1"/>
    <property type="molecule type" value="Genomic_DNA"/>
</dbReference>
<feature type="transmembrane region" description="Helical" evidence="2">
    <location>
        <begin position="174"/>
        <end position="200"/>
    </location>
</feature>
<evidence type="ECO:0000313" key="4">
    <source>
        <dbReference type="Proteomes" id="UP001153555"/>
    </source>
</evidence>